<dbReference type="Proteomes" id="UP000290174">
    <property type="component" value="Unassembled WGS sequence"/>
</dbReference>
<evidence type="ECO:0000313" key="4">
    <source>
        <dbReference type="Proteomes" id="UP000290174"/>
    </source>
</evidence>
<dbReference type="Proteomes" id="UP000289946">
    <property type="component" value="Unassembled WGS sequence"/>
</dbReference>
<protein>
    <submittedName>
        <fullName evidence="1">Uncharacterized protein</fullName>
    </submittedName>
</protein>
<dbReference type="EMBL" id="RDRA01000006">
    <property type="protein sequence ID" value="RXG96401.1"/>
    <property type="molecule type" value="Genomic_DNA"/>
</dbReference>
<dbReference type="AlphaFoldDB" id="A0A4Q0QDJ3"/>
<gene>
    <name evidence="1" type="ORF">EAS61_28900</name>
    <name evidence="2" type="ORF">EAS62_12555</name>
</gene>
<name>A0A4Q0QDJ3_9BRAD</name>
<comment type="caution">
    <text evidence="1">The sequence shown here is derived from an EMBL/GenBank/DDBJ whole genome shotgun (WGS) entry which is preliminary data.</text>
</comment>
<sequence length="69" mass="7655">MKLAQRRVSHAYVLAWSSWRRAHQANGAQSPSQAKIVTIMLVRAPDGTHQDSVIVLRGKYSSAISPLQK</sequence>
<keyword evidence="3" id="KW-1185">Reference proteome</keyword>
<evidence type="ECO:0000313" key="1">
    <source>
        <dbReference type="EMBL" id="RXG88698.1"/>
    </source>
</evidence>
<evidence type="ECO:0000313" key="3">
    <source>
        <dbReference type="Proteomes" id="UP000289946"/>
    </source>
</evidence>
<accession>A0A4Q0QDJ3</accession>
<organism evidence="1 4">
    <name type="scientific">Bradyrhizobium zhanjiangense</name>
    <dbReference type="NCBI Taxonomy" id="1325107"/>
    <lineage>
        <taxon>Bacteria</taxon>
        <taxon>Pseudomonadati</taxon>
        <taxon>Pseudomonadota</taxon>
        <taxon>Alphaproteobacteria</taxon>
        <taxon>Hyphomicrobiales</taxon>
        <taxon>Nitrobacteraceae</taxon>
        <taxon>Bradyrhizobium</taxon>
    </lineage>
</organism>
<proteinExistence type="predicted"/>
<evidence type="ECO:0000313" key="2">
    <source>
        <dbReference type="EMBL" id="RXG96401.1"/>
    </source>
</evidence>
<dbReference type="EMBL" id="RKMK01000035">
    <property type="protein sequence ID" value="RXG88698.1"/>
    <property type="molecule type" value="Genomic_DNA"/>
</dbReference>
<reference evidence="1 4" key="1">
    <citation type="submission" date="2018-11" db="EMBL/GenBank/DDBJ databases">
        <title>Bradyrhizobium sp. nov., isolated from effective nodules of peanut in China.</title>
        <authorList>
            <person name="Li Y."/>
        </authorList>
    </citation>
    <scope>NUCLEOTIDE SEQUENCE [LARGE SCALE GENOMIC DNA]</scope>
    <source>
        <strain evidence="1 4">CCBAU 51770</strain>
        <strain evidence="2 3">CCBAU 51781</strain>
    </source>
</reference>